<dbReference type="EMBL" id="JABDTM020022433">
    <property type="protein sequence ID" value="KAH0815894.1"/>
    <property type="molecule type" value="Genomic_DNA"/>
</dbReference>
<comment type="caution">
    <text evidence="11">The sequence shown here is derived from an EMBL/GenBank/DDBJ whole genome shotgun (WGS) entry which is preliminary data.</text>
</comment>
<organism evidence="11 12">
    <name type="scientific">Tenebrio molitor</name>
    <name type="common">Yellow mealworm beetle</name>
    <dbReference type="NCBI Taxonomy" id="7067"/>
    <lineage>
        <taxon>Eukaryota</taxon>
        <taxon>Metazoa</taxon>
        <taxon>Ecdysozoa</taxon>
        <taxon>Arthropoda</taxon>
        <taxon>Hexapoda</taxon>
        <taxon>Insecta</taxon>
        <taxon>Pterygota</taxon>
        <taxon>Neoptera</taxon>
        <taxon>Endopterygota</taxon>
        <taxon>Coleoptera</taxon>
        <taxon>Polyphaga</taxon>
        <taxon>Cucujiformia</taxon>
        <taxon>Tenebrionidae</taxon>
        <taxon>Tenebrio</taxon>
    </lineage>
</organism>
<evidence type="ECO:0000256" key="4">
    <source>
        <dbReference type="ARBA" id="ARBA00022722"/>
    </source>
</evidence>
<dbReference type="PANTHER" id="PTHR37984:SF5">
    <property type="entry name" value="PROTEIN NYNRIN-LIKE"/>
    <property type="match status" value="1"/>
</dbReference>
<dbReference type="Pfam" id="PF17917">
    <property type="entry name" value="RT_RNaseH"/>
    <property type="match status" value="1"/>
</dbReference>
<feature type="domain" description="Integrase catalytic" evidence="10">
    <location>
        <begin position="386"/>
        <end position="481"/>
    </location>
</feature>
<dbReference type="GO" id="GO:0003676">
    <property type="term" value="F:nucleic acid binding"/>
    <property type="evidence" value="ECO:0007669"/>
    <property type="project" value="InterPro"/>
</dbReference>
<feature type="domain" description="Reverse transcriptase" evidence="9">
    <location>
        <begin position="34"/>
        <end position="214"/>
    </location>
</feature>
<dbReference type="GO" id="GO:0042575">
    <property type="term" value="C:DNA polymerase complex"/>
    <property type="evidence" value="ECO:0007669"/>
    <property type="project" value="UniProtKB-ARBA"/>
</dbReference>
<evidence type="ECO:0000256" key="8">
    <source>
        <dbReference type="SAM" id="MobiDB-lite"/>
    </source>
</evidence>
<keyword evidence="6" id="KW-0378">Hydrolase</keyword>
<dbReference type="GO" id="GO:0004519">
    <property type="term" value="F:endonuclease activity"/>
    <property type="evidence" value="ECO:0007669"/>
    <property type="project" value="UniProtKB-KW"/>
</dbReference>
<dbReference type="InterPro" id="IPR050951">
    <property type="entry name" value="Retrovirus_Pol_polyprotein"/>
</dbReference>
<dbReference type="GO" id="GO:0006508">
    <property type="term" value="P:proteolysis"/>
    <property type="evidence" value="ECO:0007669"/>
    <property type="project" value="UniProtKB-KW"/>
</dbReference>
<evidence type="ECO:0000313" key="12">
    <source>
        <dbReference type="Proteomes" id="UP000719412"/>
    </source>
</evidence>
<keyword evidence="5" id="KW-0255">Endonuclease</keyword>
<gene>
    <name evidence="11" type="ORF">GEV33_006897</name>
</gene>
<dbReference type="InterPro" id="IPR001584">
    <property type="entry name" value="Integrase_cat-core"/>
</dbReference>
<keyword evidence="7" id="KW-0695">RNA-directed DNA polymerase</keyword>
<dbReference type="Pfam" id="PF00078">
    <property type="entry name" value="RVT_1"/>
    <property type="match status" value="1"/>
</dbReference>
<dbReference type="SUPFAM" id="SSF56672">
    <property type="entry name" value="DNA/RNA polymerases"/>
    <property type="match status" value="1"/>
</dbReference>
<evidence type="ECO:0000259" key="10">
    <source>
        <dbReference type="PROSITE" id="PS50994"/>
    </source>
</evidence>
<keyword evidence="4" id="KW-0540">Nuclease</keyword>
<keyword evidence="2" id="KW-0808">Transferase</keyword>
<dbReference type="CDD" id="cd01647">
    <property type="entry name" value="RT_LTR"/>
    <property type="match status" value="1"/>
</dbReference>
<dbReference type="Gene3D" id="3.30.70.270">
    <property type="match status" value="2"/>
</dbReference>
<dbReference type="PROSITE" id="PS50878">
    <property type="entry name" value="RT_POL"/>
    <property type="match status" value="1"/>
</dbReference>
<evidence type="ECO:0000256" key="7">
    <source>
        <dbReference type="ARBA" id="ARBA00022918"/>
    </source>
</evidence>
<dbReference type="InterPro" id="IPR000477">
    <property type="entry name" value="RT_dom"/>
</dbReference>
<dbReference type="FunFam" id="3.30.70.270:FF:000023">
    <property type="entry name" value="Pol"/>
    <property type="match status" value="1"/>
</dbReference>
<sequence>MEINLKDDEPVTYRPYRLSYAERQHTRDIINDLLKNDIIQESNSPYASPILLVKKKDGDTRLCVDFRKLNAKTIKDKHPLPHIEEHLDRLKGCEYFTSLDLAAGYHQIAMAEESVPKTGFVTPDGHYEYVRMPFGLVNAPAVFQRAINKVLGPLRFNVAMAYMDDVLIPSKDIEEGHEISAQGIKPGTRKTIAIEQFPRPKTVHEIRQFIGLASYFRKYIANFAVIASPLTQLTRKDVPFVWHEEQEAAFNLLKNKLTSRPVLAIYDAEAHTEKQQDNSLRPVKFFSRKTSKEEQRYHSYELETLAVVSSLLHFRVYLIGIKFTVITDCNALRTALTKRDLIPRIGRWWLQLSEFDFSVEYRSGTSMPHVDALSRNPVLNDVQNLDRIPVLTVNVVEDDWILSAQLNDDRWIKSVLNATATPRANGQVERMNSTILHSLASSLEEGEDKWDRNVSKIQFAYNSTINKTTGKSPYELMMGYRPRNKGDAFVTNELDADVTVKAGPSDIQEIRNDANVRIVTEQAKAKQRFDAKRRIAPKYDVGQQVVILKNVGPNDGKSKKLLPKYDGPFIIKEVLQHDRYVIEDIPGTTRANKFYRGVCSVDKIKPYPKVTADDDNDDEGSVSGDVEKFD</sequence>
<dbReference type="Proteomes" id="UP000719412">
    <property type="component" value="Unassembled WGS sequence"/>
</dbReference>
<dbReference type="CDD" id="cd09274">
    <property type="entry name" value="RNase_HI_RT_Ty3"/>
    <property type="match status" value="1"/>
</dbReference>
<accession>A0A8J6HJP3</accession>
<evidence type="ECO:0000256" key="1">
    <source>
        <dbReference type="ARBA" id="ARBA00022670"/>
    </source>
</evidence>
<dbReference type="SUPFAM" id="SSF53098">
    <property type="entry name" value="Ribonuclease H-like"/>
    <property type="match status" value="1"/>
</dbReference>
<dbReference type="GO" id="GO:0003964">
    <property type="term" value="F:RNA-directed DNA polymerase activity"/>
    <property type="evidence" value="ECO:0007669"/>
    <property type="project" value="UniProtKB-KW"/>
</dbReference>
<dbReference type="InterPro" id="IPR043128">
    <property type="entry name" value="Rev_trsase/Diguanyl_cyclase"/>
</dbReference>
<evidence type="ECO:0000256" key="3">
    <source>
        <dbReference type="ARBA" id="ARBA00022695"/>
    </source>
</evidence>
<evidence type="ECO:0000256" key="6">
    <source>
        <dbReference type="ARBA" id="ARBA00022801"/>
    </source>
</evidence>
<dbReference type="InterPro" id="IPR041373">
    <property type="entry name" value="RT_RNaseH"/>
</dbReference>
<dbReference type="InterPro" id="IPR043502">
    <property type="entry name" value="DNA/RNA_pol_sf"/>
</dbReference>
<proteinExistence type="predicted"/>
<protein>
    <recommendedName>
        <fullName evidence="13">Reverse transcriptase domain-containing protein</fullName>
    </recommendedName>
</protein>
<dbReference type="Gene3D" id="3.10.10.10">
    <property type="entry name" value="HIV Type 1 Reverse Transcriptase, subunit A, domain 1"/>
    <property type="match status" value="1"/>
</dbReference>
<dbReference type="FunFam" id="3.10.10.10:FF:000007">
    <property type="entry name" value="Retrovirus-related Pol polyprotein from transposon 17.6-like Protein"/>
    <property type="match status" value="1"/>
</dbReference>
<evidence type="ECO:0008006" key="13">
    <source>
        <dbReference type="Google" id="ProtNLM"/>
    </source>
</evidence>
<evidence type="ECO:0000256" key="2">
    <source>
        <dbReference type="ARBA" id="ARBA00022679"/>
    </source>
</evidence>
<dbReference type="PROSITE" id="PS50994">
    <property type="entry name" value="INTEGRASE"/>
    <property type="match status" value="1"/>
</dbReference>
<keyword evidence="12" id="KW-1185">Reference proteome</keyword>
<evidence type="ECO:0000313" key="11">
    <source>
        <dbReference type="EMBL" id="KAH0815894.1"/>
    </source>
</evidence>
<dbReference type="AlphaFoldDB" id="A0A8J6HJP3"/>
<evidence type="ECO:0000256" key="5">
    <source>
        <dbReference type="ARBA" id="ARBA00022759"/>
    </source>
</evidence>
<dbReference type="Gene3D" id="3.30.420.10">
    <property type="entry name" value="Ribonuclease H-like superfamily/Ribonuclease H"/>
    <property type="match status" value="1"/>
</dbReference>
<dbReference type="GO" id="GO:0015074">
    <property type="term" value="P:DNA integration"/>
    <property type="evidence" value="ECO:0007669"/>
    <property type="project" value="InterPro"/>
</dbReference>
<reference evidence="11" key="2">
    <citation type="submission" date="2021-08" db="EMBL/GenBank/DDBJ databases">
        <authorList>
            <person name="Eriksson T."/>
        </authorList>
    </citation>
    <scope>NUCLEOTIDE SEQUENCE</scope>
    <source>
        <strain evidence="11">Stoneville</strain>
        <tissue evidence="11">Whole head</tissue>
    </source>
</reference>
<dbReference type="InterPro" id="IPR036397">
    <property type="entry name" value="RNaseH_sf"/>
</dbReference>
<name>A0A8J6HJP3_TENMO</name>
<keyword evidence="3" id="KW-0548">Nucleotidyltransferase</keyword>
<evidence type="ECO:0000259" key="9">
    <source>
        <dbReference type="PROSITE" id="PS50878"/>
    </source>
</evidence>
<feature type="region of interest" description="Disordered" evidence="8">
    <location>
        <begin position="607"/>
        <end position="630"/>
    </location>
</feature>
<reference evidence="11" key="1">
    <citation type="journal article" date="2020" name="J Insects Food Feed">
        <title>The yellow mealworm (Tenebrio molitor) genome: a resource for the emerging insects as food and feed industry.</title>
        <authorList>
            <person name="Eriksson T."/>
            <person name="Andere A."/>
            <person name="Kelstrup H."/>
            <person name="Emery V."/>
            <person name="Picard C."/>
        </authorList>
    </citation>
    <scope>NUCLEOTIDE SEQUENCE</scope>
    <source>
        <strain evidence="11">Stoneville</strain>
        <tissue evidence="11">Whole head</tissue>
    </source>
</reference>
<dbReference type="InterPro" id="IPR012337">
    <property type="entry name" value="RNaseH-like_sf"/>
</dbReference>
<dbReference type="GO" id="GO:0008233">
    <property type="term" value="F:peptidase activity"/>
    <property type="evidence" value="ECO:0007669"/>
    <property type="project" value="UniProtKB-KW"/>
</dbReference>
<dbReference type="PANTHER" id="PTHR37984">
    <property type="entry name" value="PROTEIN CBG26694"/>
    <property type="match status" value="1"/>
</dbReference>
<keyword evidence="1" id="KW-0645">Protease</keyword>